<protein>
    <submittedName>
        <fullName evidence="1">Uncharacterized protein</fullName>
    </submittedName>
</protein>
<organism evidence="1 2">
    <name type="scientific">Kouleothrix aurantiaca</name>
    <dbReference type="NCBI Taxonomy" id="186479"/>
    <lineage>
        <taxon>Bacteria</taxon>
        <taxon>Bacillati</taxon>
        <taxon>Chloroflexota</taxon>
        <taxon>Chloroflexia</taxon>
        <taxon>Chloroflexales</taxon>
        <taxon>Roseiflexineae</taxon>
        <taxon>Roseiflexaceae</taxon>
        <taxon>Kouleothrix</taxon>
    </lineage>
</organism>
<sequence length="92" mass="10118">MRRWLAIVLVLGLLAACAAGLWASQASLVGALVLPNGVDVNVTSRSFTALRVSYRVPTRTSEWQADIYKQLVANGWQGRDYTFGVTRTFTLT</sequence>
<proteinExistence type="predicted"/>
<dbReference type="AlphaFoldDB" id="A0A0P9CR07"/>
<dbReference type="EMBL" id="LJCR01002676">
    <property type="protein sequence ID" value="KPV48412.1"/>
    <property type="molecule type" value="Genomic_DNA"/>
</dbReference>
<name>A0A0P9CR07_9CHLR</name>
<dbReference type="Proteomes" id="UP000050509">
    <property type="component" value="Unassembled WGS sequence"/>
</dbReference>
<accession>A0A0P9CR07</accession>
<evidence type="ECO:0000313" key="1">
    <source>
        <dbReference type="EMBL" id="KPV48412.1"/>
    </source>
</evidence>
<gene>
    <name evidence="1" type="ORF">SE17_38225</name>
</gene>
<keyword evidence="2" id="KW-1185">Reference proteome</keyword>
<dbReference type="PROSITE" id="PS51257">
    <property type="entry name" value="PROKAR_LIPOPROTEIN"/>
    <property type="match status" value="1"/>
</dbReference>
<reference evidence="1 2" key="1">
    <citation type="submission" date="2015-09" db="EMBL/GenBank/DDBJ databases">
        <title>Draft genome sequence of Kouleothrix aurantiaca JCM 19913.</title>
        <authorList>
            <person name="Hemp J."/>
        </authorList>
    </citation>
    <scope>NUCLEOTIDE SEQUENCE [LARGE SCALE GENOMIC DNA]</scope>
    <source>
        <strain evidence="1 2">COM-B</strain>
    </source>
</reference>
<evidence type="ECO:0000313" key="2">
    <source>
        <dbReference type="Proteomes" id="UP000050509"/>
    </source>
</evidence>
<feature type="non-terminal residue" evidence="1">
    <location>
        <position position="92"/>
    </location>
</feature>
<comment type="caution">
    <text evidence="1">The sequence shown here is derived from an EMBL/GenBank/DDBJ whole genome shotgun (WGS) entry which is preliminary data.</text>
</comment>